<dbReference type="InterPro" id="IPR051681">
    <property type="entry name" value="Ser/Thr_Kinases-Pseudokinases"/>
</dbReference>
<dbReference type="InterPro" id="IPR001245">
    <property type="entry name" value="Ser-Thr/Tyr_kinase_cat_dom"/>
</dbReference>
<dbReference type="OrthoDB" id="192449at2759"/>
<reference evidence="3 4" key="1">
    <citation type="journal article" date="2012" name="Genome Biol.">
        <title>Genome and low-iron response of an oceanic diatom adapted to chronic iron limitation.</title>
        <authorList>
            <person name="Lommer M."/>
            <person name="Specht M."/>
            <person name="Roy A.S."/>
            <person name="Kraemer L."/>
            <person name="Andreson R."/>
            <person name="Gutowska M.A."/>
            <person name="Wolf J."/>
            <person name="Bergner S.V."/>
            <person name="Schilhabel M.B."/>
            <person name="Klostermeier U.C."/>
            <person name="Beiko R.G."/>
            <person name="Rosenstiel P."/>
            <person name="Hippler M."/>
            <person name="Laroche J."/>
        </authorList>
    </citation>
    <scope>NUCLEOTIDE SEQUENCE [LARGE SCALE GENOMIC DNA]</scope>
    <source>
        <strain evidence="3 4">CCMP1005</strain>
    </source>
</reference>
<dbReference type="GO" id="GO:0005524">
    <property type="term" value="F:ATP binding"/>
    <property type="evidence" value="ECO:0007669"/>
    <property type="project" value="InterPro"/>
</dbReference>
<protein>
    <recommendedName>
        <fullName evidence="2">Protein kinase domain-containing protein</fullName>
    </recommendedName>
</protein>
<feature type="domain" description="Protein kinase" evidence="2">
    <location>
        <begin position="159"/>
        <end position="483"/>
    </location>
</feature>
<dbReference type="Gene3D" id="1.10.510.10">
    <property type="entry name" value="Transferase(Phosphotransferase) domain 1"/>
    <property type="match status" value="1"/>
</dbReference>
<evidence type="ECO:0000256" key="1">
    <source>
        <dbReference type="SAM" id="MobiDB-lite"/>
    </source>
</evidence>
<evidence type="ECO:0000313" key="4">
    <source>
        <dbReference type="Proteomes" id="UP000266841"/>
    </source>
</evidence>
<dbReference type="Proteomes" id="UP000266841">
    <property type="component" value="Unassembled WGS sequence"/>
</dbReference>
<dbReference type="InterPro" id="IPR011009">
    <property type="entry name" value="Kinase-like_dom_sf"/>
</dbReference>
<proteinExistence type="predicted"/>
<dbReference type="SUPFAM" id="SSF56112">
    <property type="entry name" value="Protein kinase-like (PK-like)"/>
    <property type="match status" value="1"/>
</dbReference>
<evidence type="ECO:0000259" key="2">
    <source>
        <dbReference type="PROSITE" id="PS50011"/>
    </source>
</evidence>
<sequence length="519" mass="57675">MVMIWDILWNSEFCEGDREQSAHQGQAQRRQRRGRATDNRERSGSCPAVQASVACACGFGFLAIFSGRPPLQYVFVGNNLVSVNDAKNRSIMRQMMRRSVSNAALDEAAKRRRASAGNVDVDKCRRIAVEIGEGAAPEGTIDYPPSQITLLPKFRLDEIIAGRVLQRGSFGTIREIRSIVSVESGSDDDDDEPDQQFAQDKKLLAESLLLEGSKDVRYAIKSLEVESLDENSLIRGMVDLARETDALSSYSHAHIIKIWAIGSSGKFTPDYFVVIDRLYDSLEERIITTWAKKKSIEATSFVDKVMNWRSGKVDVLMKEKLRCAHDIATALEYLHEHKVVFRNLKPSKCSFNIRGDIVLSDMGLSRDTRNASKVTDETFKLTGNTGSLRFMAPEVALNKPYGFSADIYSFGLTLWQMLKTEVPFHTITGRTTFVNLVVKKGARPKVEESWGGPLVDLVKSCWHSDLTKRPTATQCVSTLRQELNKLAKGKNKPGLSPQGSLLTIISQDLSDSDGLLGAA</sequence>
<accession>K0RYR9</accession>
<dbReference type="PANTHER" id="PTHR44329">
    <property type="entry name" value="SERINE/THREONINE-PROTEIN KINASE TNNI3K-RELATED"/>
    <property type="match status" value="1"/>
</dbReference>
<dbReference type="InterPro" id="IPR000719">
    <property type="entry name" value="Prot_kinase_dom"/>
</dbReference>
<evidence type="ECO:0000313" key="3">
    <source>
        <dbReference type="EMBL" id="EJK57599.1"/>
    </source>
</evidence>
<organism evidence="3 4">
    <name type="scientific">Thalassiosira oceanica</name>
    <name type="common">Marine diatom</name>
    <dbReference type="NCBI Taxonomy" id="159749"/>
    <lineage>
        <taxon>Eukaryota</taxon>
        <taxon>Sar</taxon>
        <taxon>Stramenopiles</taxon>
        <taxon>Ochrophyta</taxon>
        <taxon>Bacillariophyta</taxon>
        <taxon>Coscinodiscophyceae</taxon>
        <taxon>Thalassiosirophycidae</taxon>
        <taxon>Thalassiosirales</taxon>
        <taxon>Thalassiosiraceae</taxon>
        <taxon>Thalassiosira</taxon>
    </lineage>
</organism>
<dbReference type="AlphaFoldDB" id="K0RYR9"/>
<dbReference type="Pfam" id="PF07714">
    <property type="entry name" value="PK_Tyr_Ser-Thr"/>
    <property type="match status" value="1"/>
</dbReference>
<dbReference type="GO" id="GO:0004674">
    <property type="term" value="F:protein serine/threonine kinase activity"/>
    <property type="evidence" value="ECO:0007669"/>
    <property type="project" value="TreeGrafter"/>
</dbReference>
<feature type="region of interest" description="Disordered" evidence="1">
    <location>
        <begin position="19"/>
        <end position="43"/>
    </location>
</feature>
<gene>
    <name evidence="3" type="ORF">THAOC_22340</name>
</gene>
<keyword evidence="4" id="KW-1185">Reference proteome</keyword>
<comment type="caution">
    <text evidence="3">The sequence shown here is derived from an EMBL/GenBank/DDBJ whole genome shotgun (WGS) entry which is preliminary data.</text>
</comment>
<dbReference type="EMBL" id="AGNL01027735">
    <property type="protein sequence ID" value="EJK57599.1"/>
    <property type="molecule type" value="Genomic_DNA"/>
</dbReference>
<dbReference type="PROSITE" id="PS50011">
    <property type="entry name" value="PROTEIN_KINASE_DOM"/>
    <property type="match status" value="1"/>
</dbReference>
<name>K0RYR9_THAOC</name>
<dbReference type="eggNOG" id="KOG0192">
    <property type="taxonomic scope" value="Eukaryota"/>
</dbReference>